<dbReference type="GO" id="GO:0008237">
    <property type="term" value="F:metallopeptidase activity"/>
    <property type="evidence" value="ECO:0007669"/>
    <property type="project" value="UniProtKB-KW"/>
</dbReference>
<keyword evidence="4" id="KW-1185">Reference proteome</keyword>
<organism evidence="3 4">
    <name type="scientific">Lujinxingia vulgaris</name>
    <dbReference type="NCBI Taxonomy" id="2600176"/>
    <lineage>
        <taxon>Bacteria</taxon>
        <taxon>Deltaproteobacteria</taxon>
        <taxon>Bradymonadales</taxon>
        <taxon>Lujinxingiaceae</taxon>
        <taxon>Lujinxingia</taxon>
    </lineage>
</organism>
<dbReference type="AlphaFoldDB" id="A0A5C6XGV0"/>
<dbReference type="RefSeq" id="WP_146979527.1">
    <property type="nucleotide sequence ID" value="NZ_VOSM01000001.1"/>
</dbReference>
<feature type="domain" description="Peptidase M56" evidence="2">
    <location>
        <begin position="157"/>
        <end position="274"/>
    </location>
</feature>
<feature type="transmembrane region" description="Helical" evidence="1">
    <location>
        <begin position="12"/>
        <end position="32"/>
    </location>
</feature>
<feature type="transmembrane region" description="Helical" evidence="1">
    <location>
        <begin position="44"/>
        <end position="64"/>
    </location>
</feature>
<keyword evidence="1" id="KW-1133">Transmembrane helix</keyword>
<accession>A0A5C6XGV0</accession>
<dbReference type="Proteomes" id="UP000321412">
    <property type="component" value="Unassembled WGS sequence"/>
</dbReference>
<dbReference type="CDD" id="cd07326">
    <property type="entry name" value="M56_BlaR1_MecR1_like"/>
    <property type="match status" value="1"/>
</dbReference>
<dbReference type="OrthoDB" id="292566at2"/>
<evidence type="ECO:0000313" key="4">
    <source>
        <dbReference type="Proteomes" id="UP000321412"/>
    </source>
</evidence>
<dbReference type="Gene3D" id="3.30.2010.10">
    <property type="entry name" value="Metalloproteases ('zincins'), catalytic domain"/>
    <property type="match status" value="1"/>
</dbReference>
<keyword evidence="1" id="KW-0812">Transmembrane</keyword>
<proteinExistence type="predicted"/>
<protein>
    <submittedName>
        <fullName evidence="3">M48 family metalloprotease</fullName>
    </submittedName>
</protein>
<dbReference type="PANTHER" id="PTHR34978">
    <property type="entry name" value="POSSIBLE SENSOR-TRANSDUCER PROTEIN BLAR"/>
    <property type="match status" value="1"/>
</dbReference>
<keyword evidence="3" id="KW-0482">Metalloprotease</keyword>
<comment type="caution">
    <text evidence="3">The sequence shown here is derived from an EMBL/GenBank/DDBJ whole genome shotgun (WGS) entry which is preliminary data.</text>
</comment>
<dbReference type="PANTHER" id="PTHR34978:SF3">
    <property type="entry name" value="SLR0241 PROTEIN"/>
    <property type="match status" value="1"/>
</dbReference>
<gene>
    <name evidence="3" type="ORF">FRC98_01440</name>
</gene>
<reference evidence="3 4" key="1">
    <citation type="submission" date="2019-08" db="EMBL/GenBank/DDBJ databases">
        <title>Bradymonadales sp. TMQ4.</title>
        <authorList>
            <person name="Liang Q."/>
        </authorList>
    </citation>
    <scope>NUCLEOTIDE SEQUENCE [LARGE SCALE GENOMIC DNA]</scope>
    <source>
        <strain evidence="3 4">TMQ4</strain>
    </source>
</reference>
<keyword evidence="1" id="KW-0472">Membrane</keyword>
<dbReference type="InterPro" id="IPR052173">
    <property type="entry name" value="Beta-lactam_resp_regulator"/>
</dbReference>
<dbReference type="GO" id="GO:0006508">
    <property type="term" value="P:proteolysis"/>
    <property type="evidence" value="ECO:0007669"/>
    <property type="project" value="UniProtKB-KW"/>
</dbReference>
<feature type="transmembrane region" description="Helical" evidence="1">
    <location>
        <begin position="289"/>
        <end position="310"/>
    </location>
</feature>
<evidence type="ECO:0000313" key="3">
    <source>
        <dbReference type="EMBL" id="TXD39094.1"/>
    </source>
</evidence>
<evidence type="ECO:0000259" key="2">
    <source>
        <dbReference type="Pfam" id="PF05569"/>
    </source>
</evidence>
<name>A0A5C6XGV0_9DELT</name>
<dbReference type="EMBL" id="VOSM01000001">
    <property type="protein sequence ID" value="TXD39094.1"/>
    <property type="molecule type" value="Genomic_DNA"/>
</dbReference>
<sequence length="319" mass="33801">MAGLIETMALAGGMVGVWVWAAVAVMLPALATRRPALVRGAASARLWLYAPLWVPALMLGAALLPGIVGSVTGHGDHCLEHVTHHHLCLIHPPHVAHTWSLWGLALLPWLGASVMVGRHLGALKGALASTRTLVGVSRALGDDSKVRVVETGEAVAFSVGLLRPVVVVSRGLVEALSEAELRVVLAHERAHCARRDTLWALADQCVAWLLPARARQVLLDAIELGREQACDARAANEEGRVQVAATLLKVARLKLATPAVGLSLGASSLELRVERLLAQNEPARQTHPVGVWLAVLVIMGLGAGPFHGLMERVIALALH</sequence>
<dbReference type="InterPro" id="IPR008756">
    <property type="entry name" value="Peptidase_M56"/>
</dbReference>
<evidence type="ECO:0000256" key="1">
    <source>
        <dbReference type="SAM" id="Phobius"/>
    </source>
</evidence>
<keyword evidence="3" id="KW-0645">Protease</keyword>
<dbReference type="Pfam" id="PF05569">
    <property type="entry name" value="Peptidase_M56"/>
    <property type="match status" value="1"/>
</dbReference>
<feature type="transmembrane region" description="Helical" evidence="1">
    <location>
        <begin position="99"/>
        <end position="117"/>
    </location>
</feature>
<keyword evidence="3" id="KW-0378">Hydrolase</keyword>